<comment type="similarity">
    <text evidence="1">Belongs to the short-chain dehydrogenases/reductases (SDR) family.</text>
</comment>
<keyword evidence="2" id="KW-0560">Oxidoreductase</keyword>
<dbReference type="InterPro" id="IPR050259">
    <property type="entry name" value="SDR"/>
</dbReference>
<dbReference type="STRING" id="1122204.SAMN05421781_0278"/>
<gene>
    <name evidence="3" type="ORF">SAMN05421781_0278</name>
</gene>
<dbReference type="RefSeq" id="WP_091610351.1">
    <property type="nucleotide sequence ID" value="NZ_FNNC01000001.1"/>
</dbReference>
<protein>
    <submittedName>
        <fullName evidence="3">3-oxoacyl-[acyl-carrier protein] reductase</fullName>
    </submittedName>
</protein>
<dbReference type="PRINTS" id="PR00080">
    <property type="entry name" value="SDRFAMILY"/>
</dbReference>
<sequence length="241" mass="25596">MPDWTLVTGASGAIGGAAAERLAASGRPLLLHYYREHEKAEQTAERCRQHGQQAETVYGDLATEAGQEAFTARLPKNIDTYIHAAGMEEYILFQETTYAHRNAIIQTNAMSALAISRALLPEMLAARSGTIVFVSSVWAREGAAMESTYAAAKGMMESFTRSLAKETGPSGVRVNAVAPGAVASPMLGHLSEEEQQEVAGRVSLGRVGTPEEVAGAVAFLCSPDAAYVHGEVLRVDGLFPS</sequence>
<dbReference type="GO" id="GO:0016491">
    <property type="term" value="F:oxidoreductase activity"/>
    <property type="evidence" value="ECO:0007669"/>
    <property type="project" value="UniProtKB-KW"/>
</dbReference>
<dbReference type="Proteomes" id="UP000199488">
    <property type="component" value="Unassembled WGS sequence"/>
</dbReference>
<dbReference type="PANTHER" id="PTHR42879">
    <property type="entry name" value="3-OXOACYL-(ACYL-CARRIER-PROTEIN) REDUCTASE"/>
    <property type="match status" value="1"/>
</dbReference>
<organism evidence="3 4">
    <name type="scientific">Marinococcus luteus</name>
    <dbReference type="NCBI Taxonomy" id="1122204"/>
    <lineage>
        <taxon>Bacteria</taxon>
        <taxon>Bacillati</taxon>
        <taxon>Bacillota</taxon>
        <taxon>Bacilli</taxon>
        <taxon>Bacillales</taxon>
        <taxon>Bacillaceae</taxon>
        <taxon>Marinococcus</taxon>
    </lineage>
</organism>
<dbReference type="Gene3D" id="3.40.50.720">
    <property type="entry name" value="NAD(P)-binding Rossmann-like Domain"/>
    <property type="match status" value="1"/>
</dbReference>
<dbReference type="PRINTS" id="PR00081">
    <property type="entry name" value="GDHRDH"/>
</dbReference>
<dbReference type="InterPro" id="IPR036291">
    <property type="entry name" value="NAD(P)-bd_dom_sf"/>
</dbReference>
<evidence type="ECO:0000256" key="1">
    <source>
        <dbReference type="ARBA" id="ARBA00006484"/>
    </source>
</evidence>
<name>A0A1H2QDJ0_9BACI</name>
<accession>A0A1H2QDJ0</accession>
<evidence type="ECO:0000313" key="3">
    <source>
        <dbReference type="EMBL" id="SDW05333.1"/>
    </source>
</evidence>
<evidence type="ECO:0000313" key="4">
    <source>
        <dbReference type="Proteomes" id="UP000199488"/>
    </source>
</evidence>
<dbReference type="FunFam" id="3.40.50.720:FF:000173">
    <property type="entry name" value="3-oxoacyl-[acyl-carrier protein] reductase"/>
    <property type="match status" value="1"/>
</dbReference>
<dbReference type="SUPFAM" id="SSF51735">
    <property type="entry name" value="NAD(P)-binding Rossmann-fold domains"/>
    <property type="match status" value="1"/>
</dbReference>
<dbReference type="AlphaFoldDB" id="A0A1H2QDJ0"/>
<dbReference type="CDD" id="cd05233">
    <property type="entry name" value="SDR_c"/>
    <property type="match status" value="1"/>
</dbReference>
<dbReference type="EMBL" id="FNNC01000001">
    <property type="protein sequence ID" value="SDW05333.1"/>
    <property type="molecule type" value="Genomic_DNA"/>
</dbReference>
<keyword evidence="4" id="KW-1185">Reference proteome</keyword>
<dbReference type="InterPro" id="IPR002347">
    <property type="entry name" value="SDR_fam"/>
</dbReference>
<evidence type="ECO:0000256" key="2">
    <source>
        <dbReference type="ARBA" id="ARBA00023002"/>
    </source>
</evidence>
<dbReference type="NCBIfam" id="NF047420">
    <property type="entry name" value="EF_P_mod_YmfI"/>
    <property type="match status" value="1"/>
</dbReference>
<dbReference type="OrthoDB" id="9803333at2"/>
<dbReference type="Pfam" id="PF13561">
    <property type="entry name" value="adh_short_C2"/>
    <property type="match status" value="1"/>
</dbReference>
<proteinExistence type="inferred from homology"/>
<dbReference type="PANTHER" id="PTHR42879:SF2">
    <property type="entry name" value="3-OXOACYL-[ACYL-CARRIER-PROTEIN] REDUCTASE FABG"/>
    <property type="match status" value="1"/>
</dbReference>
<reference evidence="3 4" key="1">
    <citation type="submission" date="2016-10" db="EMBL/GenBank/DDBJ databases">
        <authorList>
            <person name="de Groot N.N."/>
        </authorList>
    </citation>
    <scope>NUCLEOTIDE SEQUENCE [LARGE SCALE GENOMIC DNA]</scope>
    <source>
        <strain evidence="3 4">DSM 23126</strain>
    </source>
</reference>